<name>A0ABW5U1N1_9RHOB</name>
<accession>A0ABW5U1N1</accession>
<sequence length="79" mass="8819">MFTQPQKLEVSQDELAVIEAALHTQSKILKVQASAGGKGALNRLNDVKRTLAHIAQQKPPSGRPRRFWSGLWGMRILSR</sequence>
<reference evidence="2" key="1">
    <citation type="journal article" date="2019" name="Int. J. Syst. Evol. Microbiol.">
        <title>The Global Catalogue of Microorganisms (GCM) 10K type strain sequencing project: providing services to taxonomists for standard genome sequencing and annotation.</title>
        <authorList>
            <consortium name="The Broad Institute Genomics Platform"/>
            <consortium name="The Broad Institute Genome Sequencing Center for Infectious Disease"/>
            <person name="Wu L."/>
            <person name="Ma J."/>
        </authorList>
    </citation>
    <scope>NUCLEOTIDE SEQUENCE [LARGE SCALE GENOMIC DNA]</scope>
    <source>
        <strain evidence="2">TISTR 2562</strain>
    </source>
</reference>
<proteinExistence type="predicted"/>
<evidence type="ECO:0000313" key="1">
    <source>
        <dbReference type="EMBL" id="MFD2739061.1"/>
    </source>
</evidence>
<comment type="caution">
    <text evidence="1">The sequence shown here is derived from an EMBL/GenBank/DDBJ whole genome shotgun (WGS) entry which is preliminary data.</text>
</comment>
<dbReference type="RefSeq" id="WP_386372320.1">
    <property type="nucleotide sequence ID" value="NZ_JBHUMP010000003.1"/>
</dbReference>
<dbReference type="Proteomes" id="UP001597474">
    <property type="component" value="Unassembled WGS sequence"/>
</dbReference>
<organism evidence="1 2">
    <name type="scientific">Sulfitobacter aestuarii</name>
    <dbReference type="NCBI Taxonomy" id="2161676"/>
    <lineage>
        <taxon>Bacteria</taxon>
        <taxon>Pseudomonadati</taxon>
        <taxon>Pseudomonadota</taxon>
        <taxon>Alphaproteobacteria</taxon>
        <taxon>Rhodobacterales</taxon>
        <taxon>Roseobacteraceae</taxon>
        <taxon>Sulfitobacter</taxon>
    </lineage>
</organism>
<gene>
    <name evidence="1" type="ORF">ACFSUD_05740</name>
</gene>
<protein>
    <submittedName>
        <fullName evidence="1">Uncharacterized protein</fullName>
    </submittedName>
</protein>
<dbReference type="EMBL" id="JBHUMP010000003">
    <property type="protein sequence ID" value="MFD2739061.1"/>
    <property type="molecule type" value="Genomic_DNA"/>
</dbReference>
<evidence type="ECO:0000313" key="2">
    <source>
        <dbReference type="Proteomes" id="UP001597474"/>
    </source>
</evidence>
<keyword evidence="2" id="KW-1185">Reference proteome</keyword>